<dbReference type="OrthoDB" id="3206739at2"/>
<dbReference type="EMBL" id="WMBA01000101">
    <property type="protein sequence ID" value="MTD59394.1"/>
    <property type="molecule type" value="Genomic_DNA"/>
</dbReference>
<evidence type="ECO:0000313" key="1">
    <source>
        <dbReference type="EMBL" id="MTD59394.1"/>
    </source>
</evidence>
<sequence length="82" mass="9189">MHEQREALGLSTVIVQGEPGGASVPYISGGYGWDRDRRLARSRGRTTRPSKSCVDCRRFVISVNELDPLRDEGIAFARRLRS</sequence>
<proteinExistence type="predicted"/>
<keyword evidence="2" id="KW-1185">Reference proteome</keyword>
<dbReference type="Proteomes" id="UP000440096">
    <property type="component" value="Unassembled WGS sequence"/>
</dbReference>
<dbReference type="AlphaFoldDB" id="A0A6N7ZC81"/>
<gene>
    <name evidence="1" type="ORF">GKO32_36235</name>
</gene>
<reference evidence="1 2" key="1">
    <citation type="submission" date="2019-11" db="EMBL/GenBank/DDBJ databases">
        <title>Draft genome of Amycolatopsis RM579.</title>
        <authorList>
            <person name="Duangmal K."/>
            <person name="Mingma R."/>
        </authorList>
    </citation>
    <scope>NUCLEOTIDE SEQUENCE [LARGE SCALE GENOMIC DNA]</scope>
    <source>
        <strain evidence="1 2">RM579</strain>
    </source>
</reference>
<comment type="caution">
    <text evidence="1">The sequence shown here is derived from an EMBL/GenBank/DDBJ whole genome shotgun (WGS) entry which is preliminary data.</text>
</comment>
<name>A0A6N7ZC81_9PSEU</name>
<organism evidence="1 2">
    <name type="scientific">Amycolatopsis pithecellobii</name>
    <dbReference type="NCBI Taxonomy" id="664692"/>
    <lineage>
        <taxon>Bacteria</taxon>
        <taxon>Bacillati</taxon>
        <taxon>Actinomycetota</taxon>
        <taxon>Actinomycetes</taxon>
        <taxon>Pseudonocardiales</taxon>
        <taxon>Pseudonocardiaceae</taxon>
        <taxon>Amycolatopsis</taxon>
    </lineage>
</organism>
<evidence type="ECO:0000313" key="2">
    <source>
        <dbReference type="Proteomes" id="UP000440096"/>
    </source>
</evidence>
<protein>
    <submittedName>
        <fullName evidence="1">Uncharacterized protein</fullName>
    </submittedName>
</protein>
<accession>A0A6N7ZC81</accession>
<dbReference type="RefSeq" id="WP_154761434.1">
    <property type="nucleotide sequence ID" value="NZ_WMBA01000101.1"/>
</dbReference>